<accession>A0A7K6BV94</accession>
<evidence type="ECO:0000259" key="3">
    <source>
        <dbReference type="PROSITE" id="PS50041"/>
    </source>
</evidence>
<dbReference type="Gene3D" id="3.10.100.10">
    <property type="entry name" value="Mannose-Binding Protein A, subunit A"/>
    <property type="match status" value="1"/>
</dbReference>
<keyword evidence="1" id="KW-0472">Membrane</keyword>
<dbReference type="PANTHER" id="PTHR46784:SF1">
    <property type="entry name" value="KILLER CELL LECTIN-LIKE RECEPTOR SUBFAMILY B MEMBER 1"/>
    <property type="match status" value="1"/>
</dbReference>
<dbReference type="PROSITE" id="PS50041">
    <property type="entry name" value="C_TYPE_LECTIN_2"/>
    <property type="match status" value="1"/>
</dbReference>
<name>A0A7K6BV94_PTIVI</name>
<dbReference type="EMBL" id="VZRJ01003723">
    <property type="protein sequence ID" value="NWV05532.1"/>
    <property type="molecule type" value="Genomic_DNA"/>
</dbReference>
<feature type="non-terminal residue" evidence="4">
    <location>
        <position position="99"/>
    </location>
</feature>
<dbReference type="GO" id="GO:0038023">
    <property type="term" value="F:signaling receptor activity"/>
    <property type="evidence" value="ECO:0007669"/>
    <property type="project" value="TreeGrafter"/>
</dbReference>
<dbReference type="InterPro" id="IPR016187">
    <property type="entry name" value="CTDL_fold"/>
</dbReference>
<comment type="caution">
    <text evidence="4">The sequence shown here is derived from an EMBL/GenBank/DDBJ whole genome shotgun (WGS) entry which is preliminary data.</text>
</comment>
<keyword evidence="2" id="KW-1015">Disulfide bond</keyword>
<dbReference type="SUPFAM" id="SSF56436">
    <property type="entry name" value="C-type lectin-like"/>
    <property type="match status" value="1"/>
</dbReference>
<keyword evidence="1" id="KW-0812">Transmembrane</keyword>
<evidence type="ECO:0000313" key="5">
    <source>
        <dbReference type="Proteomes" id="UP000584880"/>
    </source>
</evidence>
<sequence length="99" mass="11624">QEDCRDQGAMLLLLWDQDELKFLNETLQKPTWHFWIGLWVPTARTRWMWVNGSHLDRDRFQLHLREVPGGCGMIKGKSIIPDNCDSALQWICQSEATKL</sequence>
<dbReference type="GO" id="GO:0005886">
    <property type="term" value="C:plasma membrane"/>
    <property type="evidence" value="ECO:0007669"/>
    <property type="project" value="TreeGrafter"/>
</dbReference>
<keyword evidence="5" id="KW-1185">Reference proteome</keyword>
<evidence type="ECO:0000256" key="1">
    <source>
        <dbReference type="ARBA" id="ARBA00022989"/>
    </source>
</evidence>
<dbReference type="GO" id="GO:0042269">
    <property type="term" value="P:regulation of natural killer cell mediated cytotoxicity"/>
    <property type="evidence" value="ECO:0007669"/>
    <property type="project" value="TreeGrafter"/>
</dbReference>
<dbReference type="InterPro" id="IPR051527">
    <property type="entry name" value="KLR_subfamily_B"/>
</dbReference>
<gene>
    <name evidence="4" type="primary">Klrb1c</name>
    <name evidence="4" type="ORF">PTIVIO_R15921</name>
</gene>
<reference evidence="4 5" key="1">
    <citation type="submission" date="2019-09" db="EMBL/GenBank/DDBJ databases">
        <title>Bird 10,000 Genomes (B10K) Project - Family phase.</title>
        <authorList>
            <person name="Zhang G."/>
        </authorList>
    </citation>
    <scope>NUCLEOTIDE SEQUENCE [LARGE SCALE GENOMIC DNA]</scope>
    <source>
        <strain evidence="4">B10K-DU-012-10</strain>
        <tissue evidence="4">Blood</tissue>
    </source>
</reference>
<keyword evidence="1" id="KW-1133">Transmembrane helix</keyword>
<dbReference type="InterPro" id="IPR016186">
    <property type="entry name" value="C-type_lectin-like/link_sf"/>
</dbReference>
<dbReference type="Pfam" id="PF00059">
    <property type="entry name" value="Lectin_C"/>
    <property type="match status" value="1"/>
</dbReference>
<dbReference type="AlphaFoldDB" id="A0A7K6BV94"/>
<dbReference type="PANTHER" id="PTHR46784">
    <property type="entry name" value="KILLER CELL LECTIN-LIKE RECEPTOR SUBFAMILY B MEMBER 1"/>
    <property type="match status" value="1"/>
</dbReference>
<feature type="domain" description="C-type lectin" evidence="3">
    <location>
        <begin position="1"/>
        <end position="93"/>
    </location>
</feature>
<dbReference type="InterPro" id="IPR001304">
    <property type="entry name" value="C-type_lectin-like"/>
</dbReference>
<evidence type="ECO:0000313" key="4">
    <source>
        <dbReference type="EMBL" id="NWV05532.1"/>
    </source>
</evidence>
<dbReference type="Proteomes" id="UP000584880">
    <property type="component" value="Unassembled WGS sequence"/>
</dbReference>
<evidence type="ECO:0000256" key="2">
    <source>
        <dbReference type="ARBA" id="ARBA00023157"/>
    </source>
</evidence>
<protein>
    <submittedName>
        <fullName evidence="4">KLRBC protein</fullName>
    </submittedName>
</protein>
<dbReference type="GO" id="GO:0009986">
    <property type="term" value="C:cell surface"/>
    <property type="evidence" value="ECO:0007669"/>
    <property type="project" value="TreeGrafter"/>
</dbReference>
<feature type="non-terminal residue" evidence="4">
    <location>
        <position position="1"/>
    </location>
</feature>
<proteinExistence type="predicted"/>
<organism evidence="4 5">
    <name type="scientific">Ptilonorhynchus violaceus</name>
    <name type="common">Satin bowerbird</name>
    <name type="synonym">Pyrrhocorax violaceus</name>
    <dbReference type="NCBI Taxonomy" id="28724"/>
    <lineage>
        <taxon>Eukaryota</taxon>
        <taxon>Metazoa</taxon>
        <taxon>Chordata</taxon>
        <taxon>Craniata</taxon>
        <taxon>Vertebrata</taxon>
        <taxon>Euteleostomi</taxon>
        <taxon>Archelosauria</taxon>
        <taxon>Archosauria</taxon>
        <taxon>Dinosauria</taxon>
        <taxon>Saurischia</taxon>
        <taxon>Theropoda</taxon>
        <taxon>Coelurosauria</taxon>
        <taxon>Aves</taxon>
        <taxon>Neognathae</taxon>
        <taxon>Neoaves</taxon>
        <taxon>Telluraves</taxon>
        <taxon>Australaves</taxon>
        <taxon>Passeriformes</taxon>
        <taxon>Ptilonorhynchidae</taxon>
        <taxon>Ptilonorhynchus</taxon>
    </lineage>
</organism>